<dbReference type="STRING" id="400727.A0A2T7PEB8"/>
<protein>
    <recommendedName>
        <fullName evidence="1">EF-hand domain-containing protein</fullName>
    </recommendedName>
</protein>
<sequence length="145" mass="16131">MTPADPGVYYRAEFTSVGDVLKDGMLNKAEFLRLIGLLGVSDPEEAEVLWDRQTKAAGDWMSSAEYVALMSNPVVAETTSMWRKLFAKFDTDGSGYASQKEVISGLADMGIPVNDAMKKKIKDMDTDKDGRIFYGEFLKMQLLNK</sequence>
<dbReference type="SUPFAM" id="SSF47473">
    <property type="entry name" value="EF-hand"/>
    <property type="match status" value="1"/>
</dbReference>
<gene>
    <name evidence="2" type="ORF">C0Q70_07179</name>
</gene>
<organism evidence="2 3">
    <name type="scientific">Pomacea canaliculata</name>
    <name type="common">Golden apple snail</name>
    <dbReference type="NCBI Taxonomy" id="400727"/>
    <lineage>
        <taxon>Eukaryota</taxon>
        <taxon>Metazoa</taxon>
        <taxon>Spiralia</taxon>
        <taxon>Lophotrochozoa</taxon>
        <taxon>Mollusca</taxon>
        <taxon>Gastropoda</taxon>
        <taxon>Caenogastropoda</taxon>
        <taxon>Architaenioglossa</taxon>
        <taxon>Ampullarioidea</taxon>
        <taxon>Ampullariidae</taxon>
        <taxon>Pomacea</taxon>
    </lineage>
</organism>
<reference evidence="2 3" key="1">
    <citation type="submission" date="2018-04" db="EMBL/GenBank/DDBJ databases">
        <title>The genome of golden apple snail Pomacea canaliculata provides insight into stress tolerance and invasive adaptation.</title>
        <authorList>
            <person name="Liu C."/>
            <person name="Liu B."/>
            <person name="Ren Y."/>
            <person name="Zhang Y."/>
            <person name="Wang H."/>
            <person name="Li S."/>
            <person name="Jiang F."/>
            <person name="Yin L."/>
            <person name="Zhang G."/>
            <person name="Qian W."/>
            <person name="Fan W."/>
        </authorList>
    </citation>
    <scope>NUCLEOTIDE SEQUENCE [LARGE SCALE GENOMIC DNA]</scope>
    <source>
        <strain evidence="2">SZHN2017</strain>
        <tissue evidence="2">Muscle</tissue>
    </source>
</reference>
<dbReference type="CDD" id="cd00051">
    <property type="entry name" value="EFh"/>
    <property type="match status" value="1"/>
</dbReference>
<dbReference type="InterPro" id="IPR011992">
    <property type="entry name" value="EF-hand-dom_pair"/>
</dbReference>
<accession>A0A2T7PEB8</accession>
<dbReference type="EMBL" id="PZQS01000004">
    <property type="protein sequence ID" value="PVD31761.1"/>
    <property type="molecule type" value="Genomic_DNA"/>
</dbReference>
<comment type="caution">
    <text evidence="2">The sequence shown here is derived from an EMBL/GenBank/DDBJ whole genome shotgun (WGS) entry which is preliminary data.</text>
</comment>
<feature type="domain" description="EF-hand" evidence="1">
    <location>
        <begin position="77"/>
        <end position="112"/>
    </location>
</feature>
<name>A0A2T7PEB8_POMCA</name>
<dbReference type="SMART" id="SM00054">
    <property type="entry name" value="EFh"/>
    <property type="match status" value="2"/>
</dbReference>
<keyword evidence="3" id="KW-1185">Reference proteome</keyword>
<dbReference type="AlphaFoldDB" id="A0A2T7PEB8"/>
<dbReference type="InterPro" id="IPR002048">
    <property type="entry name" value="EF_hand_dom"/>
</dbReference>
<dbReference type="PROSITE" id="PS50222">
    <property type="entry name" value="EF_HAND_2"/>
    <property type="match status" value="1"/>
</dbReference>
<dbReference type="Pfam" id="PF13499">
    <property type="entry name" value="EF-hand_7"/>
    <property type="match status" value="1"/>
</dbReference>
<dbReference type="Gene3D" id="1.10.238.10">
    <property type="entry name" value="EF-hand"/>
    <property type="match status" value="1"/>
</dbReference>
<evidence type="ECO:0000313" key="3">
    <source>
        <dbReference type="Proteomes" id="UP000245119"/>
    </source>
</evidence>
<evidence type="ECO:0000313" key="2">
    <source>
        <dbReference type="EMBL" id="PVD31761.1"/>
    </source>
</evidence>
<dbReference type="Proteomes" id="UP000245119">
    <property type="component" value="Linkage Group LG4"/>
</dbReference>
<dbReference type="OrthoDB" id="26525at2759"/>
<dbReference type="GO" id="GO:0005509">
    <property type="term" value="F:calcium ion binding"/>
    <property type="evidence" value="ECO:0007669"/>
    <property type="project" value="InterPro"/>
</dbReference>
<evidence type="ECO:0000259" key="1">
    <source>
        <dbReference type="PROSITE" id="PS50222"/>
    </source>
</evidence>
<proteinExistence type="predicted"/>